<keyword evidence="3" id="KW-1185">Reference proteome</keyword>
<dbReference type="InterPro" id="IPR009091">
    <property type="entry name" value="RCC1/BLIP-II"/>
</dbReference>
<dbReference type="SUPFAM" id="SSF55383">
    <property type="entry name" value="Copper amine oxidase, domain N"/>
    <property type="match status" value="1"/>
</dbReference>
<evidence type="ECO:0000313" key="3">
    <source>
        <dbReference type="Proteomes" id="UP000186058"/>
    </source>
</evidence>
<reference evidence="2 3" key="1">
    <citation type="submission" date="2016-03" db="EMBL/GenBank/DDBJ databases">
        <authorList>
            <person name="Sant'Anna F.H."/>
            <person name="Ambrosini A."/>
            <person name="Souza R."/>
            <person name="Bach E."/>
            <person name="Fernandes G."/>
            <person name="Balsanelli E."/>
            <person name="Baura V.A."/>
            <person name="Souza E.M."/>
            <person name="Passaglia L."/>
        </authorList>
    </citation>
    <scope>NUCLEOTIDE SEQUENCE [LARGE SCALE GENOMIC DNA]</scope>
    <source>
        <strain evidence="2 3">P26E</strain>
    </source>
</reference>
<evidence type="ECO:0000313" key="2">
    <source>
        <dbReference type="EMBL" id="OKP91953.1"/>
    </source>
</evidence>
<organism evidence="2 3">
    <name type="scientific">Paenibacillus helianthi</name>
    <dbReference type="NCBI Taxonomy" id="1349432"/>
    <lineage>
        <taxon>Bacteria</taxon>
        <taxon>Bacillati</taxon>
        <taxon>Bacillota</taxon>
        <taxon>Bacilli</taxon>
        <taxon>Bacillales</taxon>
        <taxon>Paenibacillaceae</taxon>
        <taxon>Paenibacillus</taxon>
    </lineage>
</organism>
<dbReference type="Proteomes" id="UP000186058">
    <property type="component" value="Unassembled WGS sequence"/>
</dbReference>
<dbReference type="InterPro" id="IPR036582">
    <property type="entry name" value="Mao_N_sf"/>
</dbReference>
<dbReference type="InterPro" id="IPR012854">
    <property type="entry name" value="Cu_amine_oxidase-like_N"/>
</dbReference>
<dbReference type="PANTHER" id="PTHR45982:SF1">
    <property type="entry name" value="REGULATOR OF CHROMOSOME CONDENSATION"/>
    <property type="match status" value="1"/>
</dbReference>
<dbReference type="RefSeq" id="WP_074106480.1">
    <property type="nucleotide sequence ID" value="NZ_LVWI01000001.1"/>
</dbReference>
<gene>
    <name evidence="2" type="ORF">A3844_02225</name>
</gene>
<evidence type="ECO:0000259" key="1">
    <source>
        <dbReference type="Pfam" id="PF07833"/>
    </source>
</evidence>
<proteinExistence type="predicted"/>
<feature type="domain" description="Copper amine oxidase-like N-terminal" evidence="1">
    <location>
        <begin position="444"/>
        <end position="546"/>
    </location>
</feature>
<dbReference type="InterPro" id="IPR000408">
    <property type="entry name" value="Reg_chr_condens"/>
</dbReference>
<dbReference type="Gene3D" id="3.30.457.10">
    <property type="entry name" value="Copper amine oxidase-like, N-terminal domain"/>
    <property type="match status" value="1"/>
</dbReference>
<dbReference type="SUPFAM" id="SSF50985">
    <property type="entry name" value="RCC1/BLIP-II"/>
    <property type="match status" value="2"/>
</dbReference>
<dbReference type="PANTHER" id="PTHR45982">
    <property type="entry name" value="REGULATOR OF CHROMOSOME CONDENSATION"/>
    <property type="match status" value="1"/>
</dbReference>
<dbReference type="PROSITE" id="PS50012">
    <property type="entry name" value="RCC1_3"/>
    <property type="match status" value="1"/>
</dbReference>
<accession>A0ABX3EUR7</accession>
<dbReference type="EMBL" id="LVWI01000001">
    <property type="protein sequence ID" value="OKP91953.1"/>
    <property type="molecule type" value="Genomic_DNA"/>
</dbReference>
<name>A0ABX3EUR7_9BACL</name>
<protein>
    <recommendedName>
        <fullName evidence="1">Copper amine oxidase-like N-terminal domain-containing protein</fullName>
    </recommendedName>
</protein>
<dbReference type="Gene3D" id="2.130.10.30">
    <property type="entry name" value="Regulator of chromosome condensation 1/beta-lactamase-inhibitor protein II"/>
    <property type="match status" value="3"/>
</dbReference>
<comment type="caution">
    <text evidence="2">The sequence shown here is derived from an EMBL/GenBank/DDBJ whole genome shotgun (WGS) entry which is preliminary data.</text>
</comment>
<sequence>MNIFFRKIRLLGMLSTIAVTAVTGVFGLPSIHVTASGSTSTSDSAAVANSTVSAASKLPGIQQIVASAGFWGGSSFALGKDGSVWVWGSNVYGQFANGTAGPQGWTITPHRIEALDHTRQLLIGYGYYLALREEGTVTVWGAYAKDDNISVNQQSEVQQPQTIPGLADVVKITSCSGGMLALKKDGTLMQWTAPDRTAAGYAVIPPANPVKGISGVKDIAGGAFQAALKDNGTLWVWQSDSGVAPGKALPLSPTPVSNLYHVKSIVMNGASLLALTESGTVWGSVDGDVHDLSKLVVKKMAGLTGIVTIDTGNGFNVVRSKKGEYWLWSSGTDLNSLQKVTSLTGLAKLSLGLDGFVGVKKDGTVWTWGENHATDPKLTFTTPKQIKGLQSPVSITSGENSRYAVLKDGTAVAWGTNMFGQLGISVLESRPFRLSPILKPINLVVNGKPLEAEQPPIYVNGRLMLPVRAVSESLGYTVTWDAGTKLTRNGKSLLIRESQIQLAGGKSMTMTPPPVKVSYTELVPASALIHALGLSVTWEGKSSILTIREADNTD</sequence>
<dbReference type="InterPro" id="IPR051553">
    <property type="entry name" value="Ran_GTPase-activating"/>
</dbReference>
<dbReference type="Pfam" id="PF07833">
    <property type="entry name" value="Cu_amine_oxidN1"/>
    <property type="match status" value="1"/>
</dbReference>